<dbReference type="AlphaFoldDB" id="A0A5C4TAD0"/>
<keyword evidence="1" id="KW-1133">Transmembrane helix</keyword>
<feature type="transmembrane region" description="Helical" evidence="1">
    <location>
        <begin position="117"/>
        <end position="137"/>
    </location>
</feature>
<dbReference type="EMBL" id="VDCQ01000014">
    <property type="protein sequence ID" value="TNJ66034.1"/>
    <property type="molecule type" value="Genomic_DNA"/>
</dbReference>
<evidence type="ECO:0000313" key="3">
    <source>
        <dbReference type="Proteomes" id="UP000307943"/>
    </source>
</evidence>
<keyword evidence="1" id="KW-0812">Transmembrane</keyword>
<keyword evidence="1" id="KW-0472">Membrane</keyword>
<evidence type="ECO:0000256" key="1">
    <source>
        <dbReference type="SAM" id="Phobius"/>
    </source>
</evidence>
<dbReference type="Proteomes" id="UP000307943">
    <property type="component" value="Unassembled WGS sequence"/>
</dbReference>
<feature type="transmembrane region" description="Helical" evidence="1">
    <location>
        <begin position="64"/>
        <end position="82"/>
    </location>
</feature>
<proteinExistence type="predicted"/>
<feature type="transmembrane region" description="Helical" evidence="1">
    <location>
        <begin position="39"/>
        <end position="58"/>
    </location>
</feature>
<sequence>MLLWILNVWLGGMLALQIKLDKRVQEVGSLRKWQTSISISLLILMTGSTVIVFGSPFAVEAISMIWTGFTYTAMLTIYPMLFKQFSVIAKTRSGSLFGVSVTILSLGGMFYDSQVGLIMPLSGTIVMMMLYMGYLGLH</sequence>
<protein>
    <submittedName>
        <fullName evidence="2">Uncharacterized protein</fullName>
    </submittedName>
</protein>
<keyword evidence="3" id="KW-1185">Reference proteome</keyword>
<dbReference type="RefSeq" id="WP_139602575.1">
    <property type="nucleotide sequence ID" value="NZ_VDCQ01000014.1"/>
</dbReference>
<comment type="caution">
    <text evidence="2">The sequence shown here is derived from an EMBL/GenBank/DDBJ whole genome shotgun (WGS) entry which is preliminary data.</text>
</comment>
<feature type="transmembrane region" description="Helical" evidence="1">
    <location>
        <begin position="94"/>
        <end position="111"/>
    </location>
</feature>
<organism evidence="2 3">
    <name type="scientific">Paenibacillus hemerocallicola</name>
    <dbReference type="NCBI Taxonomy" id="1172614"/>
    <lineage>
        <taxon>Bacteria</taxon>
        <taxon>Bacillati</taxon>
        <taxon>Bacillota</taxon>
        <taxon>Bacilli</taxon>
        <taxon>Bacillales</taxon>
        <taxon>Paenibacillaceae</taxon>
        <taxon>Paenibacillus</taxon>
    </lineage>
</organism>
<gene>
    <name evidence="2" type="ORF">FE784_12745</name>
</gene>
<accession>A0A5C4TAD0</accession>
<reference evidence="2 3" key="1">
    <citation type="submission" date="2019-05" db="EMBL/GenBank/DDBJ databases">
        <title>We sequenced the genome of Paenibacillus hemerocallicola KCTC 33185 for further insight into its adaptation and study the phylogeny of Paenibacillus.</title>
        <authorList>
            <person name="Narsing Rao M.P."/>
        </authorList>
    </citation>
    <scope>NUCLEOTIDE SEQUENCE [LARGE SCALE GENOMIC DNA]</scope>
    <source>
        <strain evidence="2 3">KCTC 33185</strain>
    </source>
</reference>
<evidence type="ECO:0000313" key="2">
    <source>
        <dbReference type="EMBL" id="TNJ66034.1"/>
    </source>
</evidence>
<name>A0A5C4TAD0_9BACL</name>